<dbReference type="EMBL" id="CAKLPY010000002">
    <property type="protein sequence ID" value="CAH0996176.1"/>
    <property type="molecule type" value="Genomic_DNA"/>
</dbReference>
<proteinExistence type="predicted"/>
<evidence type="ECO:0000313" key="1">
    <source>
        <dbReference type="EMBL" id="CAH0996176.1"/>
    </source>
</evidence>
<dbReference type="Proteomes" id="UP000837932">
    <property type="component" value="Unassembled WGS sequence"/>
</dbReference>
<organism evidence="1 2">
    <name type="scientific">Emticicia aquatica</name>
    <dbReference type="NCBI Taxonomy" id="1681835"/>
    <lineage>
        <taxon>Bacteria</taxon>
        <taxon>Pseudomonadati</taxon>
        <taxon>Bacteroidota</taxon>
        <taxon>Cytophagia</taxon>
        <taxon>Cytophagales</taxon>
        <taxon>Leadbetterellaceae</taxon>
        <taxon>Emticicia</taxon>
    </lineage>
</organism>
<reference evidence="1" key="1">
    <citation type="submission" date="2021-12" db="EMBL/GenBank/DDBJ databases">
        <authorList>
            <person name="Rodrigo-Torres L."/>
            <person name="Arahal R. D."/>
            <person name="Lucena T."/>
        </authorList>
    </citation>
    <scope>NUCLEOTIDE SEQUENCE</scope>
    <source>
        <strain evidence="1">CECT 8858</strain>
    </source>
</reference>
<comment type="caution">
    <text evidence="1">The sequence shown here is derived from an EMBL/GenBank/DDBJ whole genome shotgun (WGS) entry which is preliminary data.</text>
</comment>
<dbReference type="InterPro" id="IPR046880">
    <property type="entry name" value="TPR-S"/>
</dbReference>
<dbReference type="InterPro" id="IPR011990">
    <property type="entry name" value="TPR-like_helical_dom_sf"/>
</dbReference>
<keyword evidence="2" id="KW-1185">Reference proteome</keyword>
<sequence>MNKPVCFVIMGFGKKTDYSIPKTYDLDKTYKNIIQPAVIAAGFQCIRADEIQEAGTIDRSMYALLVKADLVIADITTYNPNAIYELGIRHGVRPYSTIIIKEEEGKREFDFSHERIFSYKHLGEDIGVDEAKECLNRLTKLITTVKNNPKSDSPLYELIKSAQPASYDDEEYREIIGELVNKEKSLFAMVEKAKSEMKKNNFLQASILWGKANKIAIDESYYIQQQALCRYKSKEPSESIALTESWSIIKTLNPDESVDPETLGISGAIFKRLFLLNNELECLEKAIEYYSRGFSIFSNYYTGENYANCLNLKAKRATELDEKTGLEYMEKEVRKKIIKDLEKLPQEELDGKLDRKWIYATLSNCHLYLKHDEQASLYENLFLSETPLDWEIQTFNDTKQQFLNK</sequence>
<gene>
    <name evidence="1" type="ORF">EMA8858_02306</name>
</gene>
<evidence type="ECO:0000313" key="2">
    <source>
        <dbReference type="Proteomes" id="UP000837932"/>
    </source>
</evidence>
<dbReference type="Pfam" id="PF20308">
    <property type="entry name" value="TPR-S"/>
    <property type="match status" value="1"/>
</dbReference>
<evidence type="ECO:0008006" key="3">
    <source>
        <dbReference type="Google" id="ProtNLM"/>
    </source>
</evidence>
<dbReference type="RefSeq" id="WP_238806743.1">
    <property type="nucleotide sequence ID" value="NZ_CAKLPY010000002.1"/>
</dbReference>
<protein>
    <recommendedName>
        <fullName evidence="3">DUF4071 domain-containing protein</fullName>
    </recommendedName>
</protein>
<dbReference type="Gene3D" id="1.25.40.10">
    <property type="entry name" value="Tetratricopeptide repeat domain"/>
    <property type="match status" value="1"/>
</dbReference>
<accession>A0ABN8EY76</accession>
<name>A0ABN8EY76_9BACT</name>